<comment type="caution">
    <text evidence="1">The sequence shown here is derived from an EMBL/GenBank/DDBJ whole genome shotgun (WGS) entry which is preliminary data.</text>
</comment>
<protein>
    <submittedName>
        <fullName evidence="1">Uncharacterized protein</fullName>
    </submittedName>
</protein>
<evidence type="ECO:0000313" key="1">
    <source>
        <dbReference type="EMBL" id="NFH60593.1"/>
    </source>
</evidence>
<name>A0A6G4EBH2_CLOBO</name>
<dbReference type="Pfam" id="PF13289">
    <property type="entry name" value="SIR2_2"/>
    <property type="match status" value="1"/>
</dbReference>
<dbReference type="SUPFAM" id="SSF52467">
    <property type="entry name" value="DHS-like NAD/FAD-binding domain"/>
    <property type="match status" value="1"/>
</dbReference>
<accession>A0A6G4EBH2</accession>
<reference evidence="1" key="1">
    <citation type="submission" date="2019-04" db="EMBL/GenBank/DDBJ databases">
        <title>Genome sequencing of Clostridium botulinum Groups I-IV and Clostridium butyricum.</title>
        <authorList>
            <person name="Brunt J."/>
            <person name="Van Vliet A.H.M."/>
            <person name="Stringer S.C."/>
            <person name="Carter A.T."/>
            <person name="Peck M.W."/>
        </authorList>
    </citation>
    <scope>NUCLEOTIDE SEQUENCE</scope>
    <source>
        <strain evidence="1">IFR 15/031</strain>
    </source>
</reference>
<proteinExistence type="predicted"/>
<gene>
    <name evidence="1" type="ORF">FC962_01445</name>
</gene>
<dbReference type="Gene3D" id="3.40.50.1220">
    <property type="entry name" value="TPP-binding domain"/>
    <property type="match status" value="1"/>
</dbReference>
<dbReference type="EMBL" id="SWRL01000001">
    <property type="protein sequence ID" value="NFH60593.1"/>
    <property type="molecule type" value="Genomic_DNA"/>
</dbReference>
<organism evidence="1">
    <name type="scientific">Clostridium botulinum</name>
    <dbReference type="NCBI Taxonomy" id="1491"/>
    <lineage>
        <taxon>Bacteria</taxon>
        <taxon>Bacillati</taxon>
        <taxon>Bacillota</taxon>
        <taxon>Clostridia</taxon>
        <taxon>Eubacteriales</taxon>
        <taxon>Clostridiaceae</taxon>
        <taxon>Clostridium</taxon>
    </lineage>
</organism>
<dbReference type="AlphaFoldDB" id="A0A6G4EBH2"/>
<sequence>MDLIIWIIFYRNMLIMEMKILMKDEIESMVNTIKQEAQHNKLVIFIGAGVSNNSGYKSWNDLIKIFDKEIGYSKDKNKQYSTDELLKIPQYFFNENPNRYKEILKANYKKLPTDTNPIIDVLIQMNPHHIITTNFDCLIEMSLEKNNIYGCPAGDDLSKYKVISKDSDLVSAPKSNFLIKMHGDLDNFDHMVLKENDYLKYSNTHILIETYIKSLLIDHTFLFVGYRLGDYNLKLIMSWVENIIKKYDDDFEQLKKQHYFINPDYQPLNRFEKEYYKEKNICVIEFSQIPKEYVELAIDNIDHPLGKNLYKVCKYILDGNKIDKKIDDIYTALLEFEGIDMITSKDLFAVLGELFPWNNHINNVFNYNPQFISQATKECISIFKGEEKSEKINFIKRIFLKAGISELYDESNDCKICLGDKYKYTITELMINFDFKGIDKLRESLANSLNPMDILKFTYLQCYFLGKDERIKELMVGLLNVFRQAKDYFHLIIIEHNLLVTFQSDRARYKNITNVLPKDTKDKYTTLLEYLDGFESLYLEVAIMKTKTFDKLNPYYYKVSTELGEKNSDYKKFKTRLNDILSYLFENCIITNRYKGANYNISKLMDIFKEYIDLALCFISPKSNARIVNERTGDQYERTSLSKIDMFIAIYYLEPEYLSFLLKKHNIKDIFAIEEVKEYILSSFENMINSLNFVFPLNSSKTVDILENFLIVIEKISYEENKYEFIFKKIISIFQKIIEVDNDYDYTMCFNFLGSLIGYTNRILKLHSEIIPENILKSFIENFINTFISKNFEEAKYYIEFIDQRHILYNMANFLAYYYSSRLNVDLSIKFVEHCKNKWPIYYYDFIIQIYPILSLNLCTEISENFHQNVETLSCERLYRGLLNRVIEYNKEVKSRFITLCRLYSNNIKNKSVELYDVNNPLYVVARLVERGIIRDIETYREFFGILNFFDFICFPEQFDFQYFDVNWSSWFTVDRYVNIGIRRAYEVLKTKYKSAMENGPQEIVKVIYYRYFYEINI</sequence>
<dbReference type="InterPro" id="IPR029035">
    <property type="entry name" value="DHS-like_NAD/FAD-binding_dom"/>
</dbReference>